<evidence type="ECO:0000256" key="1">
    <source>
        <dbReference type="ARBA" id="ARBA00004651"/>
    </source>
</evidence>
<dbReference type="Proteomes" id="UP000242444">
    <property type="component" value="Unassembled WGS sequence"/>
</dbReference>
<proteinExistence type="predicted"/>
<feature type="transmembrane region" description="Helical" evidence="6">
    <location>
        <begin position="257"/>
        <end position="280"/>
    </location>
</feature>
<protein>
    <submittedName>
        <fullName evidence="8">MFS transporter</fullName>
    </submittedName>
</protein>
<dbReference type="GO" id="GO:0005886">
    <property type="term" value="C:plasma membrane"/>
    <property type="evidence" value="ECO:0007669"/>
    <property type="project" value="UniProtKB-SubCell"/>
</dbReference>
<keyword evidence="2" id="KW-1003">Cell membrane</keyword>
<feature type="transmembrane region" description="Helical" evidence="6">
    <location>
        <begin position="7"/>
        <end position="32"/>
    </location>
</feature>
<name>A0A263D389_9PSEU</name>
<feature type="transmembrane region" description="Helical" evidence="6">
    <location>
        <begin position="348"/>
        <end position="370"/>
    </location>
</feature>
<evidence type="ECO:0000313" key="8">
    <source>
        <dbReference type="EMBL" id="OZM72944.1"/>
    </source>
</evidence>
<dbReference type="PANTHER" id="PTHR23513:SF11">
    <property type="entry name" value="STAPHYLOFERRIN A TRANSPORTER"/>
    <property type="match status" value="1"/>
</dbReference>
<dbReference type="InterPro" id="IPR011701">
    <property type="entry name" value="MFS"/>
</dbReference>
<comment type="subcellular location">
    <subcellularLocation>
        <location evidence="1">Cell membrane</location>
        <topology evidence="1">Multi-pass membrane protein</topology>
    </subcellularLocation>
</comment>
<feature type="transmembrane region" description="Helical" evidence="6">
    <location>
        <begin position="287"/>
        <end position="307"/>
    </location>
</feature>
<reference evidence="8 9" key="1">
    <citation type="submission" date="2017-07" db="EMBL/GenBank/DDBJ databases">
        <title>Amycolatopsis antarcticus sp. nov., isolated from the surface of an Antarcticus brown macroalga.</title>
        <authorList>
            <person name="Wang J."/>
            <person name="Leiva S."/>
            <person name="Huang J."/>
            <person name="Huang Y."/>
        </authorList>
    </citation>
    <scope>NUCLEOTIDE SEQUENCE [LARGE SCALE GENOMIC DNA]</scope>
    <source>
        <strain evidence="8 9">AU-G6</strain>
    </source>
</reference>
<accession>A0A263D389</accession>
<dbReference type="AlphaFoldDB" id="A0A263D389"/>
<dbReference type="InParanoid" id="A0A263D389"/>
<dbReference type="InterPro" id="IPR036259">
    <property type="entry name" value="MFS_trans_sf"/>
</dbReference>
<evidence type="ECO:0000256" key="2">
    <source>
        <dbReference type="ARBA" id="ARBA00022475"/>
    </source>
</evidence>
<feature type="transmembrane region" description="Helical" evidence="6">
    <location>
        <begin position="44"/>
        <end position="64"/>
    </location>
</feature>
<keyword evidence="3 6" id="KW-0812">Transmembrane</keyword>
<dbReference type="SUPFAM" id="SSF103473">
    <property type="entry name" value="MFS general substrate transporter"/>
    <property type="match status" value="1"/>
</dbReference>
<dbReference type="RefSeq" id="WP_094862802.1">
    <property type="nucleotide sequence ID" value="NZ_NKYE01000006.1"/>
</dbReference>
<feature type="domain" description="Major facilitator superfamily (MFS) profile" evidence="7">
    <location>
        <begin position="223"/>
        <end position="417"/>
    </location>
</feature>
<dbReference type="EMBL" id="NKYE01000006">
    <property type="protein sequence ID" value="OZM72944.1"/>
    <property type="molecule type" value="Genomic_DNA"/>
</dbReference>
<dbReference type="PROSITE" id="PS50850">
    <property type="entry name" value="MFS"/>
    <property type="match status" value="1"/>
</dbReference>
<dbReference type="Pfam" id="PF07690">
    <property type="entry name" value="MFS_1"/>
    <property type="match status" value="1"/>
</dbReference>
<gene>
    <name evidence="8" type="ORF">CFN78_11855</name>
</gene>
<dbReference type="GO" id="GO:0022857">
    <property type="term" value="F:transmembrane transporter activity"/>
    <property type="evidence" value="ECO:0007669"/>
    <property type="project" value="InterPro"/>
</dbReference>
<organism evidence="8 9">
    <name type="scientific">Amycolatopsis antarctica</name>
    <dbReference type="NCBI Taxonomy" id="1854586"/>
    <lineage>
        <taxon>Bacteria</taxon>
        <taxon>Bacillati</taxon>
        <taxon>Actinomycetota</taxon>
        <taxon>Actinomycetes</taxon>
        <taxon>Pseudonocardiales</taxon>
        <taxon>Pseudonocardiaceae</taxon>
        <taxon>Amycolatopsis</taxon>
    </lineage>
</organism>
<feature type="transmembrane region" description="Helical" evidence="6">
    <location>
        <begin position="155"/>
        <end position="187"/>
    </location>
</feature>
<feature type="transmembrane region" description="Helical" evidence="6">
    <location>
        <begin position="225"/>
        <end position="245"/>
    </location>
</feature>
<dbReference type="InterPro" id="IPR020846">
    <property type="entry name" value="MFS_dom"/>
</dbReference>
<feature type="transmembrane region" description="Helical" evidence="6">
    <location>
        <begin position="376"/>
        <end position="397"/>
    </location>
</feature>
<keyword evidence="9" id="KW-1185">Reference proteome</keyword>
<dbReference type="CDD" id="cd06173">
    <property type="entry name" value="MFS_MefA_like"/>
    <property type="match status" value="1"/>
</dbReference>
<evidence type="ECO:0000259" key="7">
    <source>
        <dbReference type="PROSITE" id="PS50850"/>
    </source>
</evidence>
<feature type="transmembrane region" description="Helical" evidence="6">
    <location>
        <begin position="76"/>
        <end position="106"/>
    </location>
</feature>
<evidence type="ECO:0000256" key="4">
    <source>
        <dbReference type="ARBA" id="ARBA00022989"/>
    </source>
</evidence>
<evidence type="ECO:0000256" key="6">
    <source>
        <dbReference type="SAM" id="Phobius"/>
    </source>
</evidence>
<feature type="transmembrane region" description="Helical" evidence="6">
    <location>
        <begin position="313"/>
        <end position="336"/>
    </location>
</feature>
<sequence>MRTRLPLAGLAVAAGLSSFGLAMTLIAIPWYVLHSTGSGTQTGAVTAAETLGLLLSIVLAGPLVDRAGPRRLSITADAITAAAIALIPLAELTVGLPVPLLAVLAFTAGATRAPSDTAKQVLLAQVAEPAGIRLERASSAVDAAMRLGRMVGAPVAGGLVAVLGPVPVLVVDTATLLASAGLVAVFVRGRTPARDGDDAGDRADSYLRRLLGGVRYLRGDRLLRAALPMLMVTNALDVGLSGVLYPAYGSQVFDSSALVGLMVTALGIGGLGGAALYGWIGHRLSRWAVFTACFLLLGMPRFVLLALEPPAPVLLPLLAVSGLGSGALNPILLAVVHERVPAMLRGRVLSLASGGAIAAMPLGTMLAGVLLDWTGLTGALVTFAVIYLVATTFPLIFPVWRELDHRPATPEHAPVAV</sequence>
<keyword evidence="5 6" id="KW-0472">Membrane</keyword>
<keyword evidence="4 6" id="KW-1133">Transmembrane helix</keyword>
<evidence type="ECO:0000313" key="9">
    <source>
        <dbReference type="Proteomes" id="UP000242444"/>
    </source>
</evidence>
<evidence type="ECO:0000256" key="5">
    <source>
        <dbReference type="ARBA" id="ARBA00023136"/>
    </source>
</evidence>
<dbReference type="OrthoDB" id="9793136at2"/>
<dbReference type="PANTHER" id="PTHR23513">
    <property type="entry name" value="INTEGRAL MEMBRANE EFFLUX PROTEIN-RELATED"/>
    <property type="match status" value="1"/>
</dbReference>
<dbReference type="Gene3D" id="1.20.1250.20">
    <property type="entry name" value="MFS general substrate transporter like domains"/>
    <property type="match status" value="1"/>
</dbReference>
<evidence type="ECO:0000256" key="3">
    <source>
        <dbReference type="ARBA" id="ARBA00022692"/>
    </source>
</evidence>
<comment type="caution">
    <text evidence="8">The sequence shown here is derived from an EMBL/GenBank/DDBJ whole genome shotgun (WGS) entry which is preliminary data.</text>
</comment>